<dbReference type="SMART" id="SM00388">
    <property type="entry name" value="HisKA"/>
    <property type="match status" value="1"/>
</dbReference>
<dbReference type="EC" id="2.7.13.3" evidence="2"/>
<feature type="coiled-coil region" evidence="10">
    <location>
        <begin position="11"/>
        <end position="61"/>
    </location>
</feature>
<dbReference type="InterPro" id="IPR035965">
    <property type="entry name" value="PAS-like_dom_sf"/>
</dbReference>
<proteinExistence type="predicted"/>
<evidence type="ECO:0000256" key="2">
    <source>
        <dbReference type="ARBA" id="ARBA00012438"/>
    </source>
</evidence>
<dbReference type="CDD" id="cd00130">
    <property type="entry name" value="PAS"/>
    <property type="match status" value="1"/>
</dbReference>
<dbReference type="Gene3D" id="3.40.50.2300">
    <property type="match status" value="1"/>
</dbReference>
<dbReference type="InterPro" id="IPR036097">
    <property type="entry name" value="HisK_dim/P_sf"/>
</dbReference>
<evidence type="ECO:0000256" key="6">
    <source>
        <dbReference type="ARBA" id="ARBA00022777"/>
    </source>
</evidence>
<dbReference type="GO" id="GO:0000155">
    <property type="term" value="F:phosphorelay sensor kinase activity"/>
    <property type="evidence" value="ECO:0007669"/>
    <property type="project" value="InterPro"/>
</dbReference>
<dbReference type="Gene3D" id="2.10.70.100">
    <property type="match status" value="1"/>
</dbReference>
<keyword evidence="10" id="KW-0175">Coiled coil</keyword>
<dbReference type="SMART" id="SM00387">
    <property type="entry name" value="HATPase_c"/>
    <property type="match status" value="1"/>
</dbReference>
<evidence type="ECO:0000256" key="3">
    <source>
        <dbReference type="ARBA" id="ARBA00022553"/>
    </source>
</evidence>
<dbReference type="PROSITE" id="PS50113">
    <property type="entry name" value="PAC"/>
    <property type="match status" value="1"/>
</dbReference>
<dbReference type="Pfam" id="PF00512">
    <property type="entry name" value="HisKA"/>
    <property type="match status" value="1"/>
</dbReference>
<sequence length="554" mass="62205">MQAGANDFVSKGRLKRLIPAIERSLREAENNRQRQQAEKALKESEQKVQAFNERLTLALDAVQMGIWDWDIPTNETIWTPYHEIILGYTPGTPQRSYAEWANRVHPEDLPQVEMQLQAAIAQKRNWEQEYRIIHPNGSLHWVTSRGRIYYNDVGQAMRMVGIIIDITEKKQLETQFLRAQRLENLGILASGIAHDLNNILTPILATAQLLPVTIANLSDRNRHYLNILETSTRRGADLVQQILSFARGTEDKRLMLQVKHLLLDIEKVIKSTFPKFIELEKNINYNLWTVNANATQLHQVFMNLVINARDAMPNGGTLNLSATNIYIDETYNATNPEAQIGAYVVVSVSDTGTGIPPDIIEKIFDPFFTTKEVGKGTGLGLSTVFSIIKKHGGFIEVSSTINQGSCFKVYLPATTTANEQLNTEDFELPKGNGELILLVDDEIAIGDITKTTLEAYNYTVLLARNGMEAIASYVQYKNTIKLVLMDIHMPSVDGKTAIITLQKINSQVPIIAMSGSKDGMGENPQINYNELQGFLPKPFTVYELLTILQNVLHS</sequence>
<dbReference type="NCBIfam" id="TIGR00229">
    <property type="entry name" value="sensory_box"/>
    <property type="match status" value="1"/>
</dbReference>
<keyword evidence="15" id="KW-1185">Reference proteome</keyword>
<feature type="domain" description="Response regulatory" evidence="12">
    <location>
        <begin position="435"/>
        <end position="552"/>
    </location>
</feature>
<feature type="domain" description="Histidine kinase" evidence="11">
    <location>
        <begin position="191"/>
        <end position="415"/>
    </location>
</feature>
<evidence type="ECO:0000259" key="11">
    <source>
        <dbReference type="PROSITE" id="PS50109"/>
    </source>
</evidence>
<dbReference type="Proteomes" id="UP000271624">
    <property type="component" value="Unassembled WGS sequence"/>
</dbReference>
<dbReference type="InterPro" id="IPR001789">
    <property type="entry name" value="Sig_transdc_resp-reg_receiver"/>
</dbReference>
<dbReference type="InterPro" id="IPR013655">
    <property type="entry name" value="PAS_fold_3"/>
</dbReference>
<evidence type="ECO:0000256" key="5">
    <source>
        <dbReference type="ARBA" id="ARBA00022741"/>
    </source>
</evidence>
<dbReference type="InterPro" id="IPR000700">
    <property type="entry name" value="PAS-assoc_C"/>
</dbReference>
<organism evidence="14 15">
    <name type="scientific">Dulcicalothrix desertica PCC 7102</name>
    <dbReference type="NCBI Taxonomy" id="232991"/>
    <lineage>
        <taxon>Bacteria</taxon>
        <taxon>Bacillati</taxon>
        <taxon>Cyanobacteriota</taxon>
        <taxon>Cyanophyceae</taxon>
        <taxon>Nostocales</taxon>
        <taxon>Calotrichaceae</taxon>
        <taxon>Dulcicalothrix</taxon>
    </lineage>
</organism>
<dbReference type="SUPFAM" id="SSF47384">
    <property type="entry name" value="Homodimeric domain of signal transducing histidine kinase"/>
    <property type="match status" value="1"/>
</dbReference>
<dbReference type="Gene3D" id="3.30.565.10">
    <property type="entry name" value="Histidine kinase-like ATPase, C-terminal domain"/>
    <property type="match status" value="1"/>
</dbReference>
<dbReference type="PROSITE" id="PS50110">
    <property type="entry name" value="RESPONSE_REGULATORY"/>
    <property type="match status" value="1"/>
</dbReference>
<dbReference type="GO" id="GO:0005524">
    <property type="term" value="F:ATP binding"/>
    <property type="evidence" value="ECO:0007669"/>
    <property type="project" value="UniProtKB-KW"/>
</dbReference>
<dbReference type="CDD" id="cd00082">
    <property type="entry name" value="HisKA"/>
    <property type="match status" value="1"/>
</dbReference>
<evidence type="ECO:0000256" key="4">
    <source>
        <dbReference type="ARBA" id="ARBA00022679"/>
    </source>
</evidence>
<keyword evidence="4" id="KW-0808">Transferase</keyword>
<evidence type="ECO:0000313" key="15">
    <source>
        <dbReference type="Proteomes" id="UP000271624"/>
    </source>
</evidence>
<dbReference type="InterPro" id="IPR000014">
    <property type="entry name" value="PAS"/>
</dbReference>
<dbReference type="Pfam" id="PF00072">
    <property type="entry name" value="Response_reg"/>
    <property type="match status" value="1"/>
</dbReference>
<dbReference type="InterPro" id="IPR005467">
    <property type="entry name" value="His_kinase_dom"/>
</dbReference>
<dbReference type="Pfam" id="PF08447">
    <property type="entry name" value="PAS_3"/>
    <property type="match status" value="1"/>
</dbReference>
<dbReference type="Gene3D" id="3.30.450.20">
    <property type="entry name" value="PAS domain"/>
    <property type="match status" value="1"/>
</dbReference>
<dbReference type="PANTHER" id="PTHR43065:SF46">
    <property type="entry name" value="C4-DICARBOXYLATE TRANSPORT SENSOR PROTEIN DCTB"/>
    <property type="match status" value="1"/>
</dbReference>
<protein>
    <recommendedName>
        <fullName evidence="2">histidine kinase</fullName>
        <ecNumber evidence="2">2.7.13.3</ecNumber>
    </recommendedName>
</protein>
<dbReference type="SMART" id="SM00091">
    <property type="entry name" value="PAS"/>
    <property type="match status" value="1"/>
</dbReference>
<dbReference type="PRINTS" id="PR00344">
    <property type="entry name" value="BCTRLSENSOR"/>
</dbReference>
<feature type="domain" description="PAC" evidence="13">
    <location>
        <begin position="126"/>
        <end position="178"/>
    </location>
</feature>
<evidence type="ECO:0000256" key="7">
    <source>
        <dbReference type="ARBA" id="ARBA00022840"/>
    </source>
</evidence>
<keyword evidence="6 14" id="KW-0418">Kinase</keyword>
<keyword evidence="7" id="KW-0067">ATP-binding</keyword>
<accession>A0A433VKH5</accession>
<comment type="catalytic activity">
    <reaction evidence="1">
        <text>ATP + protein L-histidine = ADP + protein N-phospho-L-histidine.</text>
        <dbReference type="EC" id="2.7.13.3"/>
    </reaction>
</comment>
<evidence type="ECO:0000256" key="8">
    <source>
        <dbReference type="ARBA" id="ARBA00023012"/>
    </source>
</evidence>
<comment type="caution">
    <text evidence="14">The sequence shown here is derived from an EMBL/GenBank/DDBJ whole genome shotgun (WGS) entry which is preliminary data.</text>
</comment>
<evidence type="ECO:0000259" key="12">
    <source>
        <dbReference type="PROSITE" id="PS50110"/>
    </source>
</evidence>
<feature type="modified residue" description="4-aspartylphosphate" evidence="9">
    <location>
        <position position="486"/>
    </location>
</feature>
<dbReference type="SMART" id="SM00086">
    <property type="entry name" value="PAC"/>
    <property type="match status" value="1"/>
</dbReference>
<dbReference type="InterPro" id="IPR004358">
    <property type="entry name" value="Sig_transdc_His_kin-like_C"/>
</dbReference>
<dbReference type="Pfam" id="PF02518">
    <property type="entry name" value="HATPase_c"/>
    <property type="match status" value="1"/>
</dbReference>
<reference evidence="14" key="1">
    <citation type="submission" date="2018-12" db="EMBL/GenBank/DDBJ databases">
        <authorList>
            <person name="Will S."/>
            <person name="Neumann-Schaal M."/>
            <person name="Henke P."/>
        </authorList>
    </citation>
    <scope>NUCLEOTIDE SEQUENCE</scope>
    <source>
        <strain evidence="14">PCC 7102</strain>
    </source>
</reference>
<dbReference type="InterPro" id="IPR011006">
    <property type="entry name" value="CheY-like_superfamily"/>
</dbReference>
<dbReference type="EMBL" id="RSCL01000006">
    <property type="protein sequence ID" value="RUT06590.1"/>
    <property type="molecule type" value="Genomic_DNA"/>
</dbReference>
<dbReference type="SUPFAM" id="SSF55874">
    <property type="entry name" value="ATPase domain of HSP90 chaperone/DNA topoisomerase II/histidine kinase"/>
    <property type="match status" value="1"/>
</dbReference>
<dbReference type="SUPFAM" id="SSF52172">
    <property type="entry name" value="CheY-like"/>
    <property type="match status" value="1"/>
</dbReference>
<dbReference type="InterPro" id="IPR003594">
    <property type="entry name" value="HATPase_dom"/>
</dbReference>
<evidence type="ECO:0000256" key="9">
    <source>
        <dbReference type="PROSITE-ProRule" id="PRU00169"/>
    </source>
</evidence>
<dbReference type="PROSITE" id="PS50109">
    <property type="entry name" value="HIS_KIN"/>
    <property type="match status" value="1"/>
</dbReference>
<name>A0A433VKH5_9CYAN</name>
<keyword evidence="8" id="KW-0902">Two-component regulatory system</keyword>
<dbReference type="SUPFAM" id="SSF55785">
    <property type="entry name" value="PYP-like sensor domain (PAS domain)"/>
    <property type="match status" value="1"/>
</dbReference>
<evidence type="ECO:0000259" key="13">
    <source>
        <dbReference type="PROSITE" id="PS50113"/>
    </source>
</evidence>
<evidence type="ECO:0000256" key="1">
    <source>
        <dbReference type="ARBA" id="ARBA00000085"/>
    </source>
</evidence>
<dbReference type="CDD" id="cd17546">
    <property type="entry name" value="REC_hyHK_CKI1_RcsC-like"/>
    <property type="match status" value="1"/>
</dbReference>
<reference evidence="14" key="2">
    <citation type="journal article" date="2019" name="Genome Biol. Evol.">
        <title>Day and night: Metabolic profiles and evolutionary relationships of six axenic non-marine cyanobacteria.</title>
        <authorList>
            <person name="Will S.E."/>
            <person name="Henke P."/>
            <person name="Boedeker C."/>
            <person name="Huang S."/>
            <person name="Brinkmann H."/>
            <person name="Rohde M."/>
            <person name="Jarek M."/>
            <person name="Friedl T."/>
            <person name="Seufert S."/>
            <person name="Schumacher M."/>
            <person name="Overmann J."/>
            <person name="Neumann-Schaal M."/>
            <person name="Petersen J."/>
        </authorList>
    </citation>
    <scope>NUCLEOTIDE SEQUENCE [LARGE SCALE GENOMIC DNA]</scope>
    <source>
        <strain evidence="14">PCC 7102</strain>
    </source>
</reference>
<gene>
    <name evidence="14" type="ORF">DSM106972_028470</name>
</gene>
<dbReference type="AlphaFoldDB" id="A0A433VKH5"/>
<dbReference type="InterPro" id="IPR003661">
    <property type="entry name" value="HisK_dim/P_dom"/>
</dbReference>
<dbReference type="Gene3D" id="1.10.287.130">
    <property type="match status" value="1"/>
</dbReference>
<keyword evidence="3 9" id="KW-0597">Phosphoprotein</keyword>
<dbReference type="SMART" id="SM00448">
    <property type="entry name" value="REC"/>
    <property type="match status" value="1"/>
</dbReference>
<evidence type="ECO:0000313" key="14">
    <source>
        <dbReference type="EMBL" id="RUT06590.1"/>
    </source>
</evidence>
<dbReference type="InterPro" id="IPR001610">
    <property type="entry name" value="PAC"/>
</dbReference>
<keyword evidence="5" id="KW-0547">Nucleotide-binding</keyword>
<dbReference type="InterPro" id="IPR036890">
    <property type="entry name" value="HATPase_C_sf"/>
</dbReference>
<dbReference type="PANTHER" id="PTHR43065">
    <property type="entry name" value="SENSOR HISTIDINE KINASE"/>
    <property type="match status" value="1"/>
</dbReference>
<dbReference type="RefSeq" id="WP_127081385.1">
    <property type="nucleotide sequence ID" value="NZ_RSCL01000006.1"/>
</dbReference>
<dbReference type="OrthoDB" id="9788063at2"/>
<evidence type="ECO:0000256" key="10">
    <source>
        <dbReference type="SAM" id="Coils"/>
    </source>
</evidence>